<gene>
    <name evidence="2" type="ORF">D3227_29940</name>
</gene>
<comment type="caution">
    <text evidence="2">The sequence shown here is derived from an EMBL/GenBank/DDBJ whole genome shotgun (WGS) entry which is preliminary data.</text>
</comment>
<evidence type="ECO:0000313" key="2">
    <source>
        <dbReference type="EMBL" id="RJT30822.1"/>
    </source>
</evidence>
<accession>A0A3A5K7E7</accession>
<evidence type="ECO:0000313" key="3">
    <source>
        <dbReference type="Proteomes" id="UP000272706"/>
    </source>
</evidence>
<reference evidence="2 3" key="1">
    <citation type="submission" date="2018-09" db="EMBL/GenBank/DDBJ databases">
        <title>Mesorhizobium carmichaelinearum sp. nov. isolated from Carmichaelinea spp. root nodules in New Zealand.</title>
        <authorList>
            <person name="De Meyer S.E."/>
        </authorList>
    </citation>
    <scope>NUCLEOTIDE SEQUENCE [LARGE SCALE GENOMIC DNA]</scope>
    <source>
        <strain evidence="2 3">ICMP19557</strain>
    </source>
</reference>
<protein>
    <recommendedName>
        <fullName evidence="4">DUF3883 domain-containing protein</fullName>
    </recommendedName>
</protein>
<dbReference type="Proteomes" id="UP000272706">
    <property type="component" value="Unassembled WGS sequence"/>
</dbReference>
<feature type="compositionally biased region" description="Gly residues" evidence="1">
    <location>
        <begin position="786"/>
        <end position="796"/>
    </location>
</feature>
<evidence type="ECO:0008006" key="4">
    <source>
        <dbReference type="Google" id="ProtNLM"/>
    </source>
</evidence>
<name>A0A3A5K7E7_9HYPH</name>
<evidence type="ECO:0000256" key="1">
    <source>
        <dbReference type="SAM" id="MobiDB-lite"/>
    </source>
</evidence>
<dbReference type="AlphaFoldDB" id="A0A3A5K7E7"/>
<feature type="region of interest" description="Disordered" evidence="1">
    <location>
        <begin position="780"/>
        <end position="800"/>
    </location>
</feature>
<dbReference type="EMBL" id="QZWZ01000034">
    <property type="protein sequence ID" value="RJT30822.1"/>
    <property type="molecule type" value="Genomic_DNA"/>
</dbReference>
<sequence>MGNGWAVTNPQTPYSASNLMRLPGQLDHEALAPIVAREYAEQVIRLINESPEILSFTIQRPLHQHAPNTRSWPSPIAAFLRAAEWVPLASGVVVGIRDAWLPGPDSRTPPPLLPIAALDFRQELARHPGAADALRIAGLAEYGTRSAAWRLLAAAGELVTTTTMSADAERLVAAAQDAWLLADLDLDPPIGLRFLGRRGGRIVAAKPRAPEAGPFLVADGDDRQMVAASTRADPATIVIEPPTARAREIGAYLAKHFPGAVRRASAIVAQYETEGRLVTPDPTDRTIVEALGDQVRQVLALTLRYRSSFYRGNAEETLARLSAIRVRKIASLSLRVGELADPVPRFHDRAVLIGGVVQPTILYSDALAASDRLLVGLAPAIGSALNAPHVIGEPLLAFAAELGARALDSSYEDYAAVLGAPIEDIRGFLGAARASIGNLLRTLRPLVAVFAGPEAASRFVPGLGLATEDDVVAALKLENHHLPVGHEEIVRRCRESADLAAIAVSLRIDLAKLNAELAALGPPYEPLDLTDRHVATLATFLIRNEPLIRESIRQSFRTRFDAGEDLTNYVAARAAPRLALPANYGITETELPQVRMQKWLDNWMADLGVQPCAELPGPRSQLDAVRDANLKLLRVQIPELRIAVLARTSADTAIRKSWASIAEAEAAVTNAALSHGWTDFDRLNETTIIAWLKRSALWPEGWPTLAELAITEAEKVAQRQLDESNRLAAATVKRQMTHSGGTFTFGVDAMGSLADQISALVAENGTLLNTASRTVQGQAPNIYPSGGWGGGGGNGGSSATRMTEEERSLIGFFGESIAFAWLKRKFGGKRIVDESCWRSDYRKHICGEPGDDNLGYDFEVMNGGTRWLFEVKSTSSPGSGAVQSLELGPTEYRCAEACKADRRARYRILYITDALRPEKANIFPLPNPRSREGLTFYTDMHAGHRLYFPLKP</sequence>
<organism evidence="2 3">
    <name type="scientific">Mesorhizobium waimense</name>
    <dbReference type="NCBI Taxonomy" id="1300307"/>
    <lineage>
        <taxon>Bacteria</taxon>
        <taxon>Pseudomonadati</taxon>
        <taxon>Pseudomonadota</taxon>
        <taxon>Alphaproteobacteria</taxon>
        <taxon>Hyphomicrobiales</taxon>
        <taxon>Phyllobacteriaceae</taxon>
        <taxon>Mesorhizobium</taxon>
    </lineage>
</organism>
<proteinExistence type="predicted"/>
<keyword evidence="3" id="KW-1185">Reference proteome</keyword>